<dbReference type="AlphaFoldDB" id="A0A7I8VXJ6"/>
<name>A0A7I8VXJ6_9ANNE</name>
<proteinExistence type="predicted"/>
<dbReference type="OrthoDB" id="6076051at2759"/>
<evidence type="ECO:0000313" key="3">
    <source>
        <dbReference type="Proteomes" id="UP000549394"/>
    </source>
</evidence>
<comment type="caution">
    <text evidence="2">The sequence shown here is derived from an EMBL/GenBank/DDBJ whole genome shotgun (WGS) entry which is preliminary data.</text>
</comment>
<reference evidence="2 3" key="1">
    <citation type="submission" date="2020-08" db="EMBL/GenBank/DDBJ databases">
        <authorList>
            <person name="Hejnol A."/>
        </authorList>
    </citation>
    <scope>NUCLEOTIDE SEQUENCE [LARGE SCALE GENOMIC DNA]</scope>
</reference>
<organism evidence="2 3">
    <name type="scientific">Dimorphilus gyrociliatus</name>
    <dbReference type="NCBI Taxonomy" id="2664684"/>
    <lineage>
        <taxon>Eukaryota</taxon>
        <taxon>Metazoa</taxon>
        <taxon>Spiralia</taxon>
        <taxon>Lophotrochozoa</taxon>
        <taxon>Annelida</taxon>
        <taxon>Polychaeta</taxon>
        <taxon>Polychaeta incertae sedis</taxon>
        <taxon>Dinophilidae</taxon>
        <taxon>Dimorphilus</taxon>
    </lineage>
</organism>
<sequence>MDEVIAEETEEVSPDHEQPVLRGKELFKSAILRVIEKYILAGKKKSRLRKISRKEPTNLSSSSKNAATNNDKKQVRVRKISATKGPSLPQITNQKLPSEKKVKKSTNNALNAQNGFGNIVKLASIRDRMFGKKKENSKEEIQEDEPKKLPSRSRFVSKLSPEAQYSMLKGYEDVIVKDLGKLYPEHLIAFNEQRAVTPANKKCSLSEIGEKVNEGGANELKDQSTPKTLKTKKRLNKVHLPLLQNTSVIKQKRLTYRFETAQDIIDALKSKKGLIVTSPRYKTQQKNPVKDFGTWSYNWTREFVLKTRQGGIQTEVALKMKVISEIEPDQEIVKEMENMDERKELVGHLNSINKSGAESPSLSQKGLHRFQQTGLKVMAGLALNKNLSGSNPSINCTPRTRRPSLGTIVKAKTLHNRVKKKLHDEESQEKIPERVRFGATLSTEGQYALLKCYEDLIIEELDVKVPRSDTPSRVTPRETTIVSKPPIKHTPAVMRERSQSLFPEGPQLTRASPKFDKSIRRMSLPADLPSRELKVTYRLEKGQQLLDESRLKKNTVTEENCKNRQKFNLWSTTWSREFHTDDISQSSEILRRLQLNG</sequence>
<evidence type="ECO:0000313" key="2">
    <source>
        <dbReference type="EMBL" id="CAD5120224.1"/>
    </source>
</evidence>
<feature type="region of interest" description="Disordered" evidence="1">
    <location>
        <begin position="46"/>
        <end position="76"/>
    </location>
</feature>
<gene>
    <name evidence="2" type="ORF">DGYR_LOCUS8345</name>
</gene>
<keyword evidence="3" id="KW-1185">Reference proteome</keyword>
<accession>A0A7I8VXJ6</accession>
<feature type="region of interest" description="Disordered" evidence="1">
    <location>
        <begin position="131"/>
        <end position="153"/>
    </location>
</feature>
<feature type="compositionally biased region" description="Basic and acidic residues" evidence="1">
    <location>
        <begin position="131"/>
        <end position="148"/>
    </location>
</feature>
<evidence type="ECO:0000256" key="1">
    <source>
        <dbReference type="SAM" id="MobiDB-lite"/>
    </source>
</evidence>
<feature type="compositionally biased region" description="Polar residues" evidence="1">
    <location>
        <begin position="57"/>
        <end position="69"/>
    </location>
</feature>
<dbReference type="Proteomes" id="UP000549394">
    <property type="component" value="Unassembled WGS sequence"/>
</dbReference>
<dbReference type="EMBL" id="CAJFCJ010000012">
    <property type="protein sequence ID" value="CAD5120224.1"/>
    <property type="molecule type" value="Genomic_DNA"/>
</dbReference>
<protein>
    <submittedName>
        <fullName evidence="2">DgyrCDS8796</fullName>
    </submittedName>
</protein>